<comment type="caution">
    <text evidence="1">The sequence shown here is derived from an EMBL/GenBank/DDBJ whole genome shotgun (WGS) entry which is preliminary data.</text>
</comment>
<name>A0AAV7R3S5_PLEWA</name>
<dbReference type="EMBL" id="JANPWB010000010">
    <property type="protein sequence ID" value="KAJ1145849.1"/>
    <property type="molecule type" value="Genomic_DNA"/>
</dbReference>
<keyword evidence="2" id="KW-1185">Reference proteome</keyword>
<reference evidence="1" key="1">
    <citation type="journal article" date="2022" name="bioRxiv">
        <title>Sequencing and chromosome-scale assembly of the giantPleurodeles waltlgenome.</title>
        <authorList>
            <person name="Brown T."/>
            <person name="Elewa A."/>
            <person name="Iarovenko S."/>
            <person name="Subramanian E."/>
            <person name="Araus A.J."/>
            <person name="Petzold A."/>
            <person name="Susuki M."/>
            <person name="Suzuki K.-i.T."/>
            <person name="Hayashi T."/>
            <person name="Toyoda A."/>
            <person name="Oliveira C."/>
            <person name="Osipova E."/>
            <person name="Leigh N.D."/>
            <person name="Simon A."/>
            <person name="Yun M.H."/>
        </authorList>
    </citation>
    <scope>NUCLEOTIDE SEQUENCE</scope>
    <source>
        <strain evidence="1">20211129_DDA</strain>
        <tissue evidence="1">Liver</tissue>
    </source>
</reference>
<organism evidence="1 2">
    <name type="scientific">Pleurodeles waltl</name>
    <name type="common">Iberian ribbed newt</name>
    <dbReference type="NCBI Taxonomy" id="8319"/>
    <lineage>
        <taxon>Eukaryota</taxon>
        <taxon>Metazoa</taxon>
        <taxon>Chordata</taxon>
        <taxon>Craniata</taxon>
        <taxon>Vertebrata</taxon>
        <taxon>Euteleostomi</taxon>
        <taxon>Amphibia</taxon>
        <taxon>Batrachia</taxon>
        <taxon>Caudata</taxon>
        <taxon>Salamandroidea</taxon>
        <taxon>Salamandridae</taxon>
        <taxon>Pleurodelinae</taxon>
        <taxon>Pleurodeles</taxon>
    </lineage>
</organism>
<protein>
    <submittedName>
        <fullName evidence="1">Uncharacterized protein</fullName>
    </submittedName>
</protein>
<gene>
    <name evidence="1" type="ORF">NDU88_012132</name>
</gene>
<accession>A0AAV7R3S5</accession>
<dbReference type="Proteomes" id="UP001066276">
    <property type="component" value="Chromosome 6"/>
</dbReference>
<dbReference type="AlphaFoldDB" id="A0AAV7R3S5"/>
<proteinExistence type="predicted"/>
<sequence>MAAHSWSPALFLHAWREHTAWVIRKGHIDYPDKYFMQLVRTSRAPLLSECLMPVTSGECSAEQPRVKAGEGVSRLGDCETLAFSAFLP</sequence>
<evidence type="ECO:0000313" key="1">
    <source>
        <dbReference type="EMBL" id="KAJ1145849.1"/>
    </source>
</evidence>
<evidence type="ECO:0000313" key="2">
    <source>
        <dbReference type="Proteomes" id="UP001066276"/>
    </source>
</evidence>